<name>A0A399SSS6_9BACT</name>
<comment type="caution">
    <text evidence="1">The sequence shown here is derived from an EMBL/GenBank/DDBJ whole genome shotgun (WGS) entry which is preliminary data.</text>
</comment>
<dbReference type="EMBL" id="QWGR01000015">
    <property type="protein sequence ID" value="RIJ46368.1"/>
    <property type="molecule type" value="Genomic_DNA"/>
</dbReference>
<reference evidence="1 2" key="1">
    <citation type="submission" date="2018-08" db="EMBL/GenBank/DDBJ databases">
        <title>Pallidiluteibacterium maritimus gen. nov., sp. nov., isolated from coastal sediment.</title>
        <authorList>
            <person name="Zhou L.Y."/>
        </authorList>
    </citation>
    <scope>NUCLEOTIDE SEQUENCE [LARGE SCALE GENOMIC DNA]</scope>
    <source>
        <strain evidence="1 2">XSD2</strain>
    </source>
</reference>
<evidence type="ECO:0000313" key="1">
    <source>
        <dbReference type="EMBL" id="RIJ46368.1"/>
    </source>
</evidence>
<gene>
    <name evidence="1" type="ORF">D1614_19405</name>
</gene>
<proteinExistence type="predicted"/>
<sequence length="829" mass="93872">MKTMLLINRKLFLPLIAVFFILISCTRKPVQLQTETFTMDINQTGMLVKLCDTNNNNYLVPDLSSPVCQISIDGKYFKPSRFTQKDGYFFLNFDEQNTRLKIACTEKSNYITFELVELKSPEKIEKIIWGPYNVNLSDKIGKSIGVAYNNEFAIGLMGLNLKSCGGFELIPRERFGNAAQKTVHGAVLQGFTKNRSEEILENSCLQELTQAAPVNDSDSTLIGSKFAIYGVSIESLKELIPEIEQHEGLPYLTHNNEWLKNTLYATSSKFIMSFNSHNIDACLDVAGKAGITCVYHPGIFESWGTYPVREKDFPKGYQSVLECTQKAKARNMTLGAHTLSNFLTKNDPLVSPVPHPNLQLAGVTSLKKAISEDDTEIILADLQMAPAYTKDKLDISPEGLNANENKNRETFAAKIGNEIIEYSTVTKNGELLISGCKRGAFGTQKSSHNAGAKVGRLVSHYYKVFFPDINLQDEVAKNLAHFFNQTKLERISFDGIEGAMATGHGRYSCDRFIKVFFDNLENKNIIANSSDVMHYSWHYFANESWGEPWWAKNFRESQLDHRLKVQKELEEDLMPRKMGQFRIDDKTTLKDIQWVMGLCAGYDAGVDFYISPHSIKQNREGDEILNEIKRWEKVRWDQTLTKEQKEQLRDPFSFYQLNDSSNKPELVFVESWTPETGKIQGDNDRNTLPETILKRDLETVISLDYEHLNMQKEPGQPTFSEWEFFCAGKKQKLQFAVRLPKASKENLSGIYLKIDADVCAIPFTLKPGEYVTAEANGQAAHYSTDGKLLASEPIPELFIEKGKNTILFDYKGKGSEAGPKVIVNFKINN</sequence>
<evidence type="ECO:0000313" key="2">
    <source>
        <dbReference type="Proteomes" id="UP000265926"/>
    </source>
</evidence>
<dbReference type="PROSITE" id="PS51257">
    <property type="entry name" value="PROKAR_LIPOPROTEIN"/>
    <property type="match status" value="1"/>
</dbReference>
<organism evidence="1 2">
    <name type="scientific">Maribellus luteus</name>
    <dbReference type="NCBI Taxonomy" id="2305463"/>
    <lineage>
        <taxon>Bacteria</taxon>
        <taxon>Pseudomonadati</taxon>
        <taxon>Bacteroidota</taxon>
        <taxon>Bacteroidia</taxon>
        <taxon>Marinilabiliales</taxon>
        <taxon>Prolixibacteraceae</taxon>
        <taxon>Maribellus</taxon>
    </lineage>
</organism>
<accession>A0A399SSS6</accession>
<keyword evidence="2" id="KW-1185">Reference proteome</keyword>
<dbReference type="AlphaFoldDB" id="A0A399SSS6"/>
<protein>
    <submittedName>
        <fullName evidence="1">Uncharacterized protein</fullName>
    </submittedName>
</protein>
<dbReference type="Proteomes" id="UP000265926">
    <property type="component" value="Unassembled WGS sequence"/>
</dbReference>